<feature type="domain" description="N-acetyltransferase" evidence="4">
    <location>
        <begin position="68"/>
        <end position="250"/>
    </location>
</feature>
<dbReference type="PROSITE" id="PS51186">
    <property type="entry name" value="GNAT"/>
    <property type="match status" value="1"/>
</dbReference>
<name>A0A0J9XFK3_GEOCN</name>
<dbReference type="EMBL" id="CCBN010000013">
    <property type="protein sequence ID" value="CDO56063.1"/>
    <property type="molecule type" value="Genomic_DNA"/>
</dbReference>
<dbReference type="SUPFAM" id="SSF55729">
    <property type="entry name" value="Acyl-CoA N-acyltransferases (Nat)"/>
    <property type="match status" value="1"/>
</dbReference>
<feature type="region of interest" description="Disordered" evidence="3">
    <location>
        <begin position="77"/>
        <end position="109"/>
    </location>
</feature>
<evidence type="ECO:0000256" key="1">
    <source>
        <dbReference type="ARBA" id="ARBA00022679"/>
    </source>
</evidence>
<accession>A0A0J9XFK3</accession>
<organism evidence="5 6">
    <name type="scientific">Geotrichum candidum</name>
    <name type="common">Oospora lactis</name>
    <name type="synonym">Dipodascus geotrichum</name>
    <dbReference type="NCBI Taxonomy" id="1173061"/>
    <lineage>
        <taxon>Eukaryota</taxon>
        <taxon>Fungi</taxon>
        <taxon>Dikarya</taxon>
        <taxon>Ascomycota</taxon>
        <taxon>Saccharomycotina</taxon>
        <taxon>Dipodascomycetes</taxon>
        <taxon>Dipodascales</taxon>
        <taxon>Dipodascaceae</taxon>
        <taxon>Geotrichum</taxon>
    </lineage>
</organism>
<evidence type="ECO:0000256" key="2">
    <source>
        <dbReference type="ARBA" id="ARBA00023315"/>
    </source>
</evidence>
<protein>
    <submittedName>
        <fullName evidence="5">Similar to Saccharomyces cerevisiae YDR071C PAA1 Polyamine acetyltransferase</fullName>
    </submittedName>
</protein>
<dbReference type="Proteomes" id="UP000242525">
    <property type="component" value="Unassembled WGS sequence"/>
</dbReference>
<dbReference type="InterPro" id="IPR000182">
    <property type="entry name" value="GNAT_dom"/>
</dbReference>
<evidence type="ECO:0000256" key="3">
    <source>
        <dbReference type="SAM" id="MobiDB-lite"/>
    </source>
</evidence>
<evidence type="ECO:0000259" key="4">
    <source>
        <dbReference type="PROSITE" id="PS51186"/>
    </source>
</evidence>
<dbReference type="PANTHER" id="PTHR10908:SF0">
    <property type="entry name" value="SEROTONIN N-ACETYLTRANSFERASE"/>
    <property type="match status" value="1"/>
</dbReference>
<dbReference type="OrthoDB" id="30840at2759"/>
<dbReference type="AlphaFoldDB" id="A0A0J9XFK3"/>
<dbReference type="GO" id="GO:0005737">
    <property type="term" value="C:cytoplasm"/>
    <property type="evidence" value="ECO:0007669"/>
    <property type="project" value="TreeGrafter"/>
</dbReference>
<keyword evidence="1" id="KW-0808">Transferase</keyword>
<keyword evidence="2" id="KW-0012">Acyltransferase</keyword>
<evidence type="ECO:0000313" key="5">
    <source>
        <dbReference type="EMBL" id="CDO56063.1"/>
    </source>
</evidence>
<keyword evidence="6" id="KW-1185">Reference proteome</keyword>
<dbReference type="Pfam" id="PF00583">
    <property type="entry name" value="Acetyltransf_1"/>
    <property type="match status" value="1"/>
</dbReference>
<dbReference type="InterPro" id="IPR016181">
    <property type="entry name" value="Acyl_CoA_acyltransferase"/>
</dbReference>
<reference evidence="5" key="1">
    <citation type="submission" date="2014-03" db="EMBL/GenBank/DDBJ databases">
        <authorList>
            <person name="Casaregola S."/>
        </authorList>
    </citation>
    <scope>NUCLEOTIDE SEQUENCE [LARGE SCALE GENOMIC DNA]</scope>
    <source>
        <strain evidence="5">CLIB 918</strain>
    </source>
</reference>
<feature type="compositionally biased region" description="Acidic residues" evidence="3">
    <location>
        <begin position="94"/>
        <end position="109"/>
    </location>
</feature>
<dbReference type="STRING" id="1173061.A0A0J9XFK3"/>
<proteinExistence type="predicted"/>
<gene>
    <name evidence="5" type="ORF">BN980_GECA13s02474g</name>
</gene>
<dbReference type="PANTHER" id="PTHR10908">
    <property type="entry name" value="SEROTONIN N-ACETYLTRANSFERASE"/>
    <property type="match status" value="1"/>
</dbReference>
<dbReference type="InterPro" id="IPR051635">
    <property type="entry name" value="SNAT-like"/>
</dbReference>
<comment type="caution">
    <text evidence="5">The sequence shown here is derived from an EMBL/GenBank/DDBJ whole genome shotgun (WGS) entry which is preliminary data.</text>
</comment>
<dbReference type="GO" id="GO:0004059">
    <property type="term" value="F:aralkylamine N-acetyltransferase activity"/>
    <property type="evidence" value="ECO:0007669"/>
    <property type="project" value="TreeGrafter"/>
</dbReference>
<sequence>MSYFLSGNYNNLKKAASLPEHSYIRPLTYNDVDQILKLETAGFPEEERATKEKIQYRLKACPELSLGIFIRKFEDNTKSDEAEDADGEIKEDKEDGETAEDDADEDAEEADKGLNYRLAHSTLQSEQLIGHIIATKTNAFNVSDPSMEIPELDSYGRIVSPNNDPRGHHEEGRTIAIHSVVIDPDYQGQAIGTTLLNDYIQRMSTLKHADRFALLAHERLIPFYERVGFESKGLSECKFSGGGWYDLQAPLVADD</sequence>
<dbReference type="Gene3D" id="3.40.630.30">
    <property type="match status" value="1"/>
</dbReference>
<dbReference type="CDD" id="cd04301">
    <property type="entry name" value="NAT_SF"/>
    <property type="match status" value="1"/>
</dbReference>
<evidence type="ECO:0000313" key="6">
    <source>
        <dbReference type="Proteomes" id="UP000242525"/>
    </source>
</evidence>